<keyword evidence="12 15" id="KW-0472">Membrane</keyword>
<evidence type="ECO:0000256" key="13">
    <source>
        <dbReference type="ARBA" id="ARBA00031116"/>
    </source>
</evidence>
<keyword evidence="10 15" id="KW-1133">Transmembrane helix</keyword>
<reference evidence="16 17" key="1">
    <citation type="journal article" date="2015" name="Sci. Rep.">
        <title>Chromosome-level genome map provides insights into diverse defense mechanisms in the medicinal fungus Ganoderma sinense.</title>
        <authorList>
            <person name="Zhu Y."/>
            <person name="Xu J."/>
            <person name="Sun C."/>
            <person name="Zhou S."/>
            <person name="Xu H."/>
            <person name="Nelson D.R."/>
            <person name="Qian J."/>
            <person name="Song J."/>
            <person name="Luo H."/>
            <person name="Xiang L."/>
            <person name="Li Y."/>
            <person name="Xu Z."/>
            <person name="Ji A."/>
            <person name="Wang L."/>
            <person name="Lu S."/>
            <person name="Hayward A."/>
            <person name="Sun W."/>
            <person name="Li X."/>
            <person name="Schwartz D.C."/>
            <person name="Wang Y."/>
            <person name="Chen S."/>
        </authorList>
    </citation>
    <scope>NUCLEOTIDE SEQUENCE [LARGE SCALE GENOMIC DNA]</scope>
    <source>
        <strain evidence="16 17">ZZ0214-1</strain>
    </source>
</reference>
<feature type="compositionally biased region" description="Low complexity" evidence="14">
    <location>
        <begin position="269"/>
        <end position="288"/>
    </location>
</feature>
<protein>
    <recommendedName>
        <fullName evidence="3">Store-operated calcium entry-associated regulatory factor</fullName>
    </recommendedName>
    <alternativeName>
        <fullName evidence="13">Transmembrane protein 66</fullName>
    </alternativeName>
</protein>
<dbReference type="GO" id="GO:0005789">
    <property type="term" value="C:endoplasmic reticulum membrane"/>
    <property type="evidence" value="ECO:0007669"/>
    <property type="project" value="UniProtKB-SubCell"/>
</dbReference>
<feature type="transmembrane region" description="Helical" evidence="15">
    <location>
        <begin position="132"/>
        <end position="152"/>
    </location>
</feature>
<dbReference type="EMBL" id="AYKW01000011">
    <property type="protein sequence ID" value="PIL32194.1"/>
    <property type="molecule type" value="Genomic_DNA"/>
</dbReference>
<feature type="region of interest" description="Disordered" evidence="14">
    <location>
        <begin position="159"/>
        <end position="208"/>
    </location>
</feature>
<comment type="subcellular location">
    <subcellularLocation>
        <location evidence="1">Endoplasmic reticulum membrane</location>
        <topology evidence="1">Single-pass type I membrane protein</topology>
    </subcellularLocation>
</comment>
<dbReference type="PANTHER" id="PTHR15929">
    <property type="entry name" value="STORE-OPERATED CALCIUM ENTRY-ASSOCIATED REGULATORY FACTOR"/>
    <property type="match status" value="1"/>
</dbReference>
<feature type="region of interest" description="Disordered" evidence="14">
    <location>
        <begin position="236"/>
        <end position="318"/>
    </location>
</feature>
<accession>A0A2G8SEJ5</accession>
<evidence type="ECO:0000313" key="16">
    <source>
        <dbReference type="EMBL" id="PIL32194.1"/>
    </source>
</evidence>
<evidence type="ECO:0000256" key="5">
    <source>
        <dbReference type="ARBA" id="ARBA00022568"/>
    </source>
</evidence>
<evidence type="ECO:0000256" key="15">
    <source>
        <dbReference type="SAM" id="Phobius"/>
    </source>
</evidence>
<evidence type="ECO:0000256" key="8">
    <source>
        <dbReference type="ARBA" id="ARBA00022824"/>
    </source>
</evidence>
<name>A0A2G8SEJ5_9APHY</name>
<comment type="similarity">
    <text evidence="2">Belongs to the SARAF family.</text>
</comment>
<evidence type="ECO:0000256" key="2">
    <source>
        <dbReference type="ARBA" id="ARBA00006833"/>
    </source>
</evidence>
<dbReference type="GO" id="GO:2001256">
    <property type="term" value="P:regulation of store-operated calcium entry"/>
    <property type="evidence" value="ECO:0007669"/>
    <property type="project" value="InterPro"/>
</dbReference>
<proteinExistence type="inferred from homology"/>
<feature type="compositionally biased region" description="Basic and acidic residues" evidence="14">
    <location>
        <begin position="289"/>
        <end position="298"/>
    </location>
</feature>
<evidence type="ECO:0000256" key="11">
    <source>
        <dbReference type="ARBA" id="ARBA00023065"/>
    </source>
</evidence>
<keyword evidence="6 15" id="KW-0812">Transmembrane</keyword>
<dbReference type="Proteomes" id="UP000230002">
    <property type="component" value="Unassembled WGS sequence"/>
</dbReference>
<keyword evidence="17" id="KW-1185">Reference proteome</keyword>
<organism evidence="16 17">
    <name type="scientific">Ganoderma sinense ZZ0214-1</name>
    <dbReference type="NCBI Taxonomy" id="1077348"/>
    <lineage>
        <taxon>Eukaryota</taxon>
        <taxon>Fungi</taxon>
        <taxon>Dikarya</taxon>
        <taxon>Basidiomycota</taxon>
        <taxon>Agaricomycotina</taxon>
        <taxon>Agaricomycetes</taxon>
        <taxon>Polyporales</taxon>
        <taxon>Polyporaceae</taxon>
        <taxon>Ganoderma</taxon>
    </lineage>
</organism>
<evidence type="ECO:0000256" key="7">
    <source>
        <dbReference type="ARBA" id="ARBA00022729"/>
    </source>
</evidence>
<evidence type="ECO:0000256" key="10">
    <source>
        <dbReference type="ARBA" id="ARBA00022989"/>
    </source>
</evidence>
<keyword evidence="9" id="KW-0106">Calcium</keyword>
<keyword evidence="5" id="KW-0109">Calcium transport</keyword>
<comment type="caution">
    <text evidence="16">The sequence shown here is derived from an EMBL/GenBank/DDBJ whole genome shotgun (WGS) entry which is preliminary data.</text>
</comment>
<evidence type="ECO:0000256" key="12">
    <source>
        <dbReference type="ARBA" id="ARBA00023136"/>
    </source>
</evidence>
<gene>
    <name evidence="16" type="ORF">GSI_05439</name>
</gene>
<evidence type="ECO:0000256" key="3">
    <source>
        <dbReference type="ARBA" id="ARBA00016584"/>
    </source>
</evidence>
<dbReference type="OrthoDB" id="20303at2759"/>
<dbReference type="GO" id="GO:0006816">
    <property type="term" value="P:calcium ion transport"/>
    <property type="evidence" value="ECO:0007669"/>
    <property type="project" value="UniProtKB-KW"/>
</dbReference>
<evidence type="ECO:0000256" key="6">
    <source>
        <dbReference type="ARBA" id="ARBA00022692"/>
    </source>
</evidence>
<dbReference type="PANTHER" id="PTHR15929:SF0">
    <property type="entry name" value="STORE-OPERATED CALCIUM ENTRY-ASSOCIATED REGULATORY FACTOR"/>
    <property type="match status" value="1"/>
</dbReference>
<dbReference type="InterPro" id="IPR009567">
    <property type="entry name" value="SARAF"/>
</dbReference>
<sequence>MSRVALSQILSLSFYKDKQTLSRRAQPIPQLKCIGKPCRLYQPEAVRCTNLGGAGSDFDWRCEADLPESLRFGRVEVSCEGWDAPGDSYVLKGSCGLEYRLVEVPSKLRAGDDPSYPSRFSRWFYGAMDDPISFLFILLWIFVLGLILYSAFKSCFASRSRTNPRTTPRPPPRTPSSGWFSGGGGGGPQPDHHDAPPPYTKYPSGSTGAADAGGWRPGFWSGAALGYLGNHLMNRRNQQQQQQQPGPFVRSQGMYDWEAPGSSWFTRPGPSTSSSSWFGGSSSGANRRSGFDNDDRGEGPSNLGRMRRSTGLGGTNVR</sequence>
<evidence type="ECO:0000313" key="17">
    <source>
        <dbReference type="Proteomes" id="UP000230002"/>
    </source>
</evidence>
<dbReference type="Pfam" id="PF06682">
    <property type="entry name" value="SARAF"/>
    <property type="match status" value="1"/>
</dbReference>
<keyword evidence="4" id="KW-0813">Transport</keyword>
<keyword evidence="7" id="KW-0732">Signal</keyword>
<keyword evidence="11" id="KW-0406">Ion transport</keyword>
<evidence type="ECO:0000256" key="1">
    <source>
        <dbReference type="ARBA" id="ARBA00004115"/>
    </source>
</evidence>
<evidence type="ECO:0000256" key="9">
    <source>
        <dbReference type="ARBA" id="ARBA00022837"/>
    </source>
</evidence>
<dbReference type="AlphaFoldDB" id="A0A2G8SEJ5"/>
<evidence type="ECO:0000256" key="4">
    <source>
        <dbReference type="ARBA" id="ARBA00022448"/>
    </source>
</evidence>
<keyword evidence="8" id="KW-0256">Endoplasmic reticulum</keyword>
<dbReference type="STRING" id="1077348.A0A2G8SEJ5"/>
<evidence type="ECO:0000256" key="14">
    <source>
        <dbReference type="SAM" id="MobiDB-lite"/>
    </source>
</evidence>